<feature type="signal peptide" evidence="1">
    <location>
        <begin position="1"/>
        <end position="27"/>
    </location>
</feature>
<evidence type="ECO:0000313" key="3">
    <source>
        <dbReference type="Proteomes" id="UP000245812"/>
    </source>
</evidence>
<dbReference type="EMBL" id="QGHC01000017">
    <property type="protein sequence ID" value="PWK82130.1"/>
    <property type="molecule type" value="Genomic_DNA"/>
</dbReference>
<sequence>MFYSKQILVAVAVVFASGFCALCMAQAAPSEPTGETVLVKPRANNNYHSGSAADAAINRFMNRLTGVAKKQENQERAWTNRVIEIKQVLSEYPLSTTSDGYYTGWHGDYSTCVYAQIDKMGPRHMDWNLRTGDYGLSPDEADTLPPTNIVQECLASVKAKYEQKQADRASEQARQDKLSSCESSSAGQLAHLSAEIVHARNVVSFAQANLDQEKKVEAASGVVDLDTAHQMGELVVYGQQEIDNDFKQYRQLGGKATRTADVVPLNDPCKALRQ</sequence>
<dbReference type="Proteomes" id="UP000245812">
    <property type="component" value="Unassembled WGS sequence"/>
</dbReference>
<evidence type="ECO:0000256" key="1">
    <source>
        <dbReference type="SAM" id="SignalP"/>
    </source>
</evidence>
<keyword evidence="3" id="KW-1185">Reference proteome</keyword>
<accession>A0A316HP80</accession>
<proteinExistence type="predicted"/>
<gene>
    <name evidence="2" type="ORF">C7456_11737</name>
</gene>
<protein>
    <submittedName>
        <fullName evidence="2">Uncharacterized protein</fullName>
    </submittedName>
</protein>
<dbReference type="AlphaFoldDB" id="A0A316HP80"/>
<comment type="caution">
    <text evidence="2">The sequence shown here is derived from an EMBL/GenBank/DDBJ whole genome shotgun (WGS) entry which is preliminary data.</text>
</comment>
<reference evidence="2 3" key="1">
    <citation type="submission" date="2018-05" db="EMBL/GenBank/DDBJ databases">
        <title>Genomic Encyclopedia of Type Strains, Phase IV (KMG-IV): sequencing the most valuable type-strain genomes for metagenomic binning, comparative biology and taxonomic classification.</title>
        <authorList>
            <person name="Goeker M."/>
        </authorList>
    </citation>
    <scope>NUCLEOTIDE SEQUENCE [LARGE SCALE GENOMIC DNA]</scope>
    <source>
        <strain evidence="2 3">DSM 14263</strain>
    </source>
</reference>
<organism evidence="2 3">
    <name type="scientific">Fulvimonas soli</name>
    <dbReference type="NCBI Taxonomy" id="155197"/>
    <lineage>
        <taxon>Bacteria</taxon>
        <taxon>Pseudomonadati</taxon>
        <taxon>Pseudomonadota</taxon>
        <taxon>Gammaproteobacteria</taxon>
        <taxon>Lysobacterales</taxon>
        <taxon>Rhodanobacteraceae</taxon>
        <taxon>Fulvimonas</taxon>
    </lineage>
</organism>
<name>A0A316HP80_9GAMM</name>
<dbReference type="RefSeq" id="WP_139942834.1">
    <property type="nucleotide sequence ID" value="NZ_MSZV01000019.1"/>
</dbReference>
<keyword evidence="1" id="KW-0732">Signal</keyword>
<feature type="chain" id="PRO_5016460308" evidence="1">
    <location>
        <begin position="28"/>
        <end position="274"/>
    </location>
</feature>
<evidence type="ECO:0000313" key="2">
    <source>
        <dbReference type="EMBL" id="PWK82130.1"/>
    </source>
</evidence>